<dbReference type="OrthoDB" id="5524515at2"/>
<gene>
    <name evidence="2" type="ORF">A6A05_15420</name>
</gene>
<comment type="caution">
    <text evidence="2">The sequence shown here is derived from an EMBL/GenBank/DDBJ whole genome shotgun (WGS) entry which is preliminary data.</text>
</comment>
<name>A0A178MG99_9PROT</name>
<dbReference type="RefSeq" id="WP_068503319.1">
    <property type="nucleotide sequence ID" value="NZ_LWQU01000164.1"/>
</dbReference>
<feature type="region of interest" description="Disordered" evidence="1">
    <location>
        <begin position="52"/>
        <end position="75"/>
    </location>
</feature>
<organism evidence="2 3">
    <name type="scientific">Magnetospirillum moscoviense</name>
    <dbReference type="NCBI Taxonomy" id="1437059"/>
    <lineage>
        <taxon>Bacteria</taxon>
        <taxon>Pseudomonadati</taxon>
        <taxon>Pseudomonadota</taxon>
        <taxon>Alphaproteobacteria</taxon>
        <taxon>Rhodospirillales</taxon>
        <taxon>Rhodospirillaceae</taxon>
        <taxon>Magnetospirillum</taxon>
    </lineage>
</organism>
<evidence type="ECO:0000313" key="2">
    <source>
        <dbReference type="EMBL" id="OAN47731.1"/>
    </source>
</evidence>
<proteinExistence type="predicted"/>
<keyword evidence="3" id="KW-1185">Reference proteome</keyword>
<evidence type="ECO:0000313" key="3">
    <source>
        <dbReference type="Proteomes" id="UP000078543"/>
    </source>
</evidence>
<reference evidence="2 3" key="1">
    <citation type="submission" date="2016-04" db="EMBL/GenBank/DDBJ databases">
        <title>Draft genome sequence of freshwater magnetotactic bacteria Magnetospirillum marisnigri SP-1 and Magnetospirillum moscoviense BB-1.</title>
        <authorList>
            <person name="Koziaeva V."/>
            <person name="Dziuba M.V."/>
            <person name="Ivanov T.M."/>
            <person name="Kuznetsov B."/>
            <person name="Grouzdev D.S."/>
        </authorList>
    </citation>
    <scope>NUCLEOTIDE SEQUENCE [LARGE SCALE GENOMIC DNA]</scope>
    <source>
        <strain evidence="2 3">BB-1</strain>
    </source>
</reference>
<protein>
    <submittedName>
        <fullName evidence="2">Uncharacterized protein</fullName>
    </submittedName>
</protein>
<accession>A0A178MG99</accession>
<dbReference type="EMBL" id="LWQU01000164">
    <property type="protein sequence ID" value="OAN47731.1"/>
    <property type="molecule type" value="Genomic_DNA"/>
</dbReference>
<dbReference type="AlphaFoldDB" id="A0A178MG99"/>
<dbReference type="STRING" id="1437059.A6A05_15420"/>
<dbReference type="Proteomes" id="UP000078543">
    <property type="component" value="Unassembled WGS sequence"/>
</dbReference>
<evidence type="ECO:0000256" key="1">
    <source>
        <dbReference type="SAM" id="MobiDB-lite"/>
    </source>
</evidence>
<sequence>MNKILERAIAELARLSEEEQEAYGLQLLEELENERGWDERFAKSQDVLGAMAAQAREERAQGEVSPFDPSDRPDH</sequence>